<dbReference type="GO" id="GO:0006270">
    <property type="term" value="P:DNA replication initiation"/>
    <property type="evidence" value="ECO:0007669"/>
    <property type="project" value="InterPro"/>
</dbReference>
<evidence type="ECO:0000256" key="2">
    <source>
        <dbReference type="SAM" id="Coils"/>
    </source>
</evidence>
<dbReference type="Proteomes" id="UP001310022">
    <property type="component" value="Unassembled WGS sequence"/>
</dbReference>
<dbReference type="SUPFAM" id="SSF46785">
    <property type="entry name" value="Winged helix' DNA-binding domain"/>
    <property type="match status" value="2"/>
</dbReference>
<keyword evidence="6" id="KW-1185">Reference proteome</keyword>
<protein>
    <recommendedName>
        <fullName evidence="4">Initiator Rep protein WH1 domain-containing protein</fullName>
    </recommendedName>
</protein>
<sequence>MSKFSEIVASIEKYRLVVKSNDLVNSRQHFNAMQQRIILNALAMIDERKEYGEWIEIRLSIHDILGKPEGRKVGGSEYRAVKEATIKLTESSVQMERVQPSGKIRWESISFISYATGEEGSDEVMIRFDPAMKPFLLNLKSNFTTYTLEQVHRFRKVHSIRIYELCKQYFPNIKERRFQLSEFKYLLTLEDKYPKVSNLVRAVLHPSLEEINNYSDLNIEYKLLPERSRSKKEIVFITRANENYKAEYDPKSNLFQPVEMEEHIAPESSKTVDIEPVELESNITKTPEVPVNPVQDAPAGSPEEDLTPPEKLPQWLSDANFANMARIGGKELVMFALGVIEAKDNIDNKMGYLYQGLKKGWFEEMFTLHQQKQQEGRKEVERREAEQARMAAQKQEEEHERIIKEVFGKHNYHQRLKMLELKDSENERFEYIYTLEFDPEYEGHKLHYLNEWLANTPSESALSLYSGWLLKKYGKQSDWDLNAFLKEKGF</sequence>
<reference evidence="5 6" key="1">
    <citation type="submission" date="2021-12" db="EMBL/GenBank/DDBJ databases">
        <title>Genome sequencing of bacteria with rrn-lacking chromosome and rrn-plasmid.</title>
        <authorList>
            <person name="Anda M."/>
            <person name="Iwasaki W."/>
        </authorList>
    </citation>
    <scope>NUCLEOTIDE SEQUENCE [LARGE SCALE GENOMIC DNA]</scope>
    <source>
        <strain evidence="5 6">NBRC 15940</strain>
    </source>
</reference>
<dbReference type="Pfam" id="PF01051">
    <property type="entry name" value="Rep3_N"/>
    <property type="match status" value="1"/>
</dbReference>
<evidence type="ECO:0000256" key="3">
    <source>
        <dbReference type="SAM" id="MobiDB-lite"/>
    </source>
</evidence>
<dbReference type="RefSeq" id="WP_338240126.1">
    <property type="nucleotide sequence ID" value="NZ_BQKE01000012.1"/>
</dbReference>
<dbReference type="GO" id="GO:0003887">
    <property type="term" value="F:DNA-directed DNA polymerase activity"/>
    <property type="evidence" value="ECO:0007669"/>
    <property type="project" value="InterPro"/>
</dbReference>
<dbReference type="EMBL" id="BQKE01000012">
    <property type="protein sequence ID" value="GJM65062.1"/>
    <property type="molecule type" value="Genomic_DNA"/>
</dbReference>
<organism evidence="5 6">
    <name type="scientific">Persicobacter diffluens</name>
    <dbReference type="NCBI Taxonomy" id="981"/>
    <lineage>
        <taxon>Bacteria</taxon>
        <taxon>Pseudomonadati</taxon>
        <taxon>Bacteroidota</taxon>
        <taxon>Cytophagia</taxon>
        <taxon>Cytophagales</taxon>
        <taxon>Persicobacteraceae</taxon>
        <taxon>Persicobacter</taxon>
    </lineage>
</organism>
<evidence type="ECO:0000313" key="6">
    <source>
        <dbReference type="Proteomes" id="UP001310022"/>
    </source>
</evidence>
<comment type="similarity">
    <text evidence="1">Belongs to the initiator RepB protein family.</text>
</comment>
<dbReference type="InterPro" id="IPR000525">
    <property type="entry name" value="Initiator_Rep_WH1"/>
</dbReference>
<feature type="region of interest" description="Disordered" evidence="3">
    <location>
        <begin position="281"/>
        <end position="308"/>
    </location>
</feature>
<dbReference type="InterPro" id="IPR036388">
    <property type="entry name" value="WH-like_DNA-bd_sf"/>
</dbReference>
<dbReference type="InterPro" id="IPR036390">
    <property type="entry name" value="WH_DNA-bd_sf"/>
</dbReference>
<gene>
    <name evidence="5" type="ORF">PEDI_56140</name>
</gene>
<evidence type="ECO:0000256" key="1">
    <source>
        <dbReference type="ARBA" id="ARBA00038283"/>
    </source>
</evidence>
<accession>A0AAN4W4M9</accession>
<feature type="domain" description="Initiator Rep protein WH1" evidence="4">
    <location>
        <begin position="17"/>
        <end position="167"/>
    </location>
</feature>
<dbReference type="Gene3D" id="1.10.10.10">
    <property type="entry name" value="Winged helix-like DNA-binding domain superfamily/Winged helix DNA-binding domain"/>
    <property type="match status" value="2"/>
</dbReference>
<dbReference type="Pfam" id="PF21205">
    <property type="entry name" value="Rep3_C"/>
    <property type="match status" value="1"/>
</dbReference>
<name>A0AAN4W4M9_9BACT</name>
<feature type="coiled-coil region" evidence="2">
    <location>
        <begin position="377"/>
        <end position="405"/>
    </location>
</feature>
<proteinExistence type="inferred from homology"/>
<evidence type="ECO:0000259" key="4">
    <source>
        <dbReference type="Pfam" id="PF01051"/>
    </source>
</evidence>
<evidence type="ECO:0000313" key="5">
    <source>
        <dbReference type="EMBL" id="GJM65062.1"/>
    </source>
</evidence>
<dbReference type="AlphaFoldDB" id="A0AAN4W4M9"/>
<keyword evidence="2" id="KW-0175">Coiled coil</keyword>
<comment type="caution">
    <text evidence="5">The sequence shown here is derived from an EMBL/GenBank/DDBJ whole genome shotgun (WGS) entry which is preliminary data.</text>
</comment>